<sequence>MRFVFFAVLLALALTIHFTEAKPSRVRRQTNNVRDCIRNCKTTPQYNPICGSDNVTYDNEGKLNCAIDCSGQDIQVKFLGTCSPL</sequence>
<proteinExistence type="predicted"/>
<accession>A0AAW1JYZ8</accession>
<evidence type="ECO:0000256" key="1">
    <source>
        <dbReference type="SAM" id="SignalP"/>
    </source>
</evidence>
<gene>
    <name evidence="3" type="ORF">QE152_g26063</name>
</gene>
<dbReference type="PROSITE" id="PS51465">
    <property type="entry name" value="KAZAL_2"/>
    <property type="match status" value="1"/>
</dbReference>
<dbReference type="EMBL" id="JASPKY010000294">
    <property type="protein sequence ID" value="KAK9710354.1"/>
    <property type="molecule type" value="Genomic_DNA"/>
</dbReference>
<dbReference type="AlphaFoldDB" id="A0AAW1JYZ8"/>
<dbReference type="PANTHER" id="PTHR21179">
    <property type="entry name" value="SERINE-TYPE ENDOPEPTIDASE INHIBITOR"/>
    <property type="match status" value="1"/>
</dbReference>
<keyword evidence="1" id="KW-0732">Signal</keyword>
<feature type="domain" description="Kazal-like" evidence="2">
    <location>
        <begin position="30"/>
        <end position="84"/>
    </location>
</feature>
<feature type="chain" id="PRO_5043475077" evidence="1">
    <location>
        <begin position="22"/>
        <end position="85"/>
    </location>
</feature>
<dbReference type="InterPro" id="IPR036058">
    <property type="entry name" value="Kazal_dom_sf"/>
</dbReference>
<dbReference type="InterPro" id="IPR039932">
    <property type="entry name" value="Spink4-like"/>
</dbReference>
<dbReference type="SMART" id="SM00280">
    <property type="entry name" value="KAZAL"/>
    <property type="match status" value="1"/>
</dbReference>
<keyword evidence="3" id="KW-0646">Protease inhibitor</keyword>
<keyword evidence="3" id="KW-0722">Serine protease inhibitor</keyword>
<keyword evidence="4" id="KW-1185">Reference proteome</keyword>
<dbReference type="CDD" id="cd00104">
    <property type="entry name" value="KAZAL_FS"/>
    <property type="match status" value="1"/>
</dbReference>
<evidence type="ECO:0000313" key="3">
    <source>
        <dbReference type="EMBL" id="KAK9710354.1"/>
    </source>
</evidence>
<organism evidence="3 4">
    <name type="scientific">Popillia japonica</name>
    <name type="common">Japanese beetle</name>
    <dbReference type="NCBI Taxonomy" id="7064"/>
    <lineage>
        <taxon>Eukaryota</taxon>
        <taxon>Metazoa</taxon>
        <taxon>Ecdysozoa</taxon>
        <taxon>Arthropoda</taxon>
        <taxon>Hexapoda</taxon>
        <taxon>Insecta</taxon>
        <taxon>Pterygota</taxon>
        <taxon>Neoptera</taxon>
        <taxon>Endopterygota</taxon>
        <taxon>Coleoptera</taxon>
        <taxon>Polyphaga</taxon>
        <taxon>Scarabaeiformia</taxon>
        <taxon>Scarabaeidae</taxon>
        <taxon>Rutelinae</taxon>
        <taxon>Popillia</taxon>
    </lineage>
</organism>
<evidence type="ECO:0000313" key="4">
    <source>
        <dbReference type="Proteomes" id="UP001458880"/>
    </source>
</evidence>
<name>A0AAW1JYZ8_POPJA</name>
<dbReference type="Pfam" id="PF07648">
    <property type="entry name" value="Kazal_2"/>
    <property type="match status" value="1"/>
</dbReference>
<dbReference type="InterPro" id="IPR002350">
    <property type="entry name" value="Kazal_dom"/>
</dbReference>
<dbReference type="PANTHER" id="PTHR21179:SF1">
    <property type="entry name" value="KAZ1-TYPE SERINE PROTEASE INHIBITOR-LIKE PROTEIN TYPE EPSILON-RELATED"/>
    <property type="match status" value="1"/>
</dbReference>
<evidence type="ECO:0000259" key="2">
    <source>
        <dbReference type="PROSITE" id="PS51465"/>
    </source>
</evidence>
<reference evidence="3 4" key="1">
    <citation type="journal article" date="2024" name="BMC Genomics">
        <title>De novo assembly and annotation of Popillia japonica's genome with initial clues to its potential as an invasive pest.</title>
        <authorList>
            <person name="Cucini C."/>
            <person name="Boschi S."/>
            <person name="Funari R."/>
            <person name="Cardaioli E."/>
            <person name="Iannotti N."/>
            <person name="Marturano G."/>
            <person name="Paoli F."/>
            <person name="Bruttini M."/>
            <person name="Carapelli A."/>
            <person name="Frati F."/>
            <person name="Nardi F."/>
        </authorList>
    </citation>
    <scope>NUCLEOTIDE SEQUENCE [LARGE SCALE GENOMIC DNA]</scope>
    <source>
        <strain evidence="3">DMR45628</strain>
    </source>
</reference>
<dbReference type="Gene3D" id="3.30.60.30">
    <property type="match status" value="1"/>
</dbReference>
<comment type="caution">
    <text evidence="3">The sequence shown here is derived from an EMBL/GenBank/DDBJ whole genome shotgun (WGS) entry which is preliminary data.</text>
</comment>
<feature type="signal peptide" evidence="1">
    <location>
        <begin position="1"/>
        <end position="21"/>
    </location>
</feature>
<protein>
    <submittedName>
        <fullName evidence="3">Kazal-type serine protease inhibitor domain</fullName>
    </submittedName>
</protein>
<dbReference type="GO" id="GO:0004867">
    <property type="term" value="F:serine-type endopeptidase inhibitor activity"/>
    <property type="evidence" value="ECO:0007669"/>
    <property type="project" value="UniProtKB-KW"/>
</dbReference>
<dbReference type="SUPFAM" id="SSF100895">
    <property type="entry name" value="Kazal-type serine protease inhibitors"/>
    <property type="match status" value="1"/>
</dbReference>
<dbReference type="Proteomes" id="UP001458880">
    <property type="component" value="Unassembled WGS sequence"/>
</dbReference>